<evidence type="ECO:0000256" key="3">
    <source>
        <dbReference type="ARBA" id="ARBA00023235"/>
    </source>
</evidence>
<dbReference type="GO" id="GO:0009982">
    <property type="term" value="F:pseudouridine synthase activity"/>
    <property type="evidence" value="ECO:0007669"/>
    <property type="project" value="InterPro"/>
</dbReference>
<dbReference type="GO" id="GO:0003723">
    <property type="term" value="F:RNA binding"/>
    <property type="evidence" value="ECO:0007669"/>
    <property type="project" value="InterPro"/>
</dbReference>
<dbReference type="PROSITE" id="PS50890">
    <property type="entry name" value="PUA"/>
    <property type="match status" value="1"/>
</dbReference>
<dbReference type="GO" id="GO:0000495">
    <property type="term" value="P:box H/ACA sno(s)RNA 3'-end processing"/>
    <property type="evidence" value="ECO:0007669"/>
    <property type="project" value="TreeGrafter"/>
</dbReference>
<dbReference type="InterPro" id="IPR002501">
    <property type="entry name" value="PsdUridine_synth_N"/>
</dbReference>
<name>A0A9P0NMC8_APHGO</name>
<keyword evidence="9" id="KW-1185">Reference proteome</keyword>
<dbReference type="InterPro" id="IPR002478">
    <property type="entry name" value="PUA"/>
</dbReference>
<dbReference type="NCBIfam" id="TIGR00425">
    <property type="entry name" value="CBF5"/>
    <property type="match status" value="1"/>
</dbReference>
<reference evidence="8" key="1">
    <citation type="submission" date="2022-02" db="EMBL/GenBank/DDBJ databases">
        <authorList>
            <person name="King R."/>
        </authorList>
    </citation>
    <scope>NUCLEOTIDE SEQUENCE</scope>
</reference>
<dbReference type="SUPFAM" id="SSF55120">
    <property type="entry name" value="Pseudouridine synthase"/>
    <property type="match status" value="1"/>
</dbReference>
<dbReference type="GO" id="GO:1990481">
    <property type="term" value="P:mRNA pseudouridine synthesis"/>
    <property type="evidence" value="ECO:0007669"/>
    <property type="project" value="TreeGrafter"/>
</dbReference>
<dbReference type="FunFam" id="3.30.2350.10:FF:000001">
    <property type="entry name" value="H/ACA ribonucleoprotein complex subunit CBF5"/>
    <property type="match status" value="1"/>
</dbReference>
<keyword evidence="5" id="KW-0472">Membrane</keyword>
<feature type="compositionally biased region" description="Basic residues" evidence="4">
    <location>
        <begin position="533"/>
        <end position="546"/>
    </location>
</feature>
<evidence type="ECO:0000256" key="2">
    <source>
        <dbReference type="ARBA" id="ARBA00008999"/>
    </source>
</evidence>
<dbReference type="NCBIfam" id="TIGR00451">
    <property type="entry name" value="unchar_dom_2"/>
    <property type="match status" value="1"/>
</dbReference>
<dbReference type="SMART" id="SM00359">
    <property type="entry name" value="PUA"/>
    <property type="match status" value="1"/>
</dbReference>
<keyword evidence="5" id="KW-1133">Transmembrane helix</keyword>
<feature type="transmembrane region" description="Helical" evidence="5">
    <location>
        <begin position="43"/>
        <end position="62"/>
    </location>
</feature>
<dbReference type="Proteomes" id="UP001154329">
    <property type="component" value="Chromosome 3"/>
</dbReference>
<dbReference type="InterPro" id="IPR015947">
    <property type="entry name" value="PUA-like_sf"/>
</dbReference>
<evidence type="ECO:0000313" key="9">
    <source>
        <dbReference type="Proteomes" id="UP001154329"/>
    </source>
</evidence>
<dbReference type="GO" id="GO:0031429">
    <property type="term" value="C:box H/ACA snoRNP complex"/>
    <property type="evidence" value="ECO:0007669"/>
    <property type="project" value="TreeGrafter"/>
</dbReference>
<dbReference type="Pfam" id="PF01472">
    <property type="entry name" value="PUA"/>
    <property type="match status" value="1"/>
</dbReference>
<dbReference type="InterPro" id="IPR020103">
    <property type="entry name" value="PsdUridine_synth_cat_dom_sf"/>
</dbReference>
<dbReference type="SMART" id="SM01136">
    <property type="entry name" value="DKCLD"/>
    <property type="match status" value="1"/>
</dbReference>
<dbReference type="InterPro" id="IPR012960">
    <property type="entry name" value="Dyskerin-like"/>
</dbReference>
<dbReference type="Pfam" id="PF16198">
    <property type="entry name" value="TruB_C_2"/>
    <property type="match status" value="1"/>
</dbReference>
<dbReference type="InterPro" id="IPR004521">
    <property type="entry name" value="Uncharacterised_CHP00451"/>
</dbReference>
<feature type="region of interest" description="Disordered" evidence="4">
    <location>
        <begin position="502"/>
        <end position="557"/>
    </location>
</feature>
<dbReference type="InterPro" id="IPR004802">
    <property type="entry name" value="tRNA_PsdUridine_synth_B_fam"/>
</dbReference>
<dbReference type="InterPro" id="IPR036974">
    <property type="entry name" value="PUA_sf"/>
</dbReference>
<sequence>HGHNLKKRWYCLCRINRLCSRRCFAHVIFLPRLPSTTFRAPDVVVVIPLFRSFLYVLFTYYYSPILIASQTPFSKMDSTGTSPVVKKKKSRKSKGVLIDEKSLGEIQAEIPFFIKPSEKAASISSSKWPLLLKDFDSMNVRTNHYTPLPFGSNPLQREIREYVKAGYINLDKPSNPSSHEVVAWIKRILKVEKTGHSGTLDPKTSGVLVVCIERATRLVKSQQSSGKEYISVFKLHNPVESVLEIKKTLESLRGALFQRPPLIAAVKRQLRIRTIYENKLLDYDEESNVGVFWIKCEAGTYVRTLCVHMGLMLGTGGQMIELRRNRSGITSEEEGLATLHDVLDAQWMFENNKDETYLRRVVRPLEGILTNYKRVFVKDSAINAICYGAKIMLPGLLRYDDGIELNMEIVIVSTKGEAIALGVALMTTATISSCDHGIIAKIKRVLMDRDTYPRKWGLGPMASTKKNMIKDGLLDKYGKPNENTPENWRQTFYKDIIEKMKTENESEENRKRKRQSTPPEDAAPITEELTKPKKEKKSKKEKKIKKEKLDTSQTEED</sequence>
<organism evidence="8 9">
    <name type="scientific">Aphis gossypii</name>
    <name type="common">Cotton aphid</name>
    <dbReference type="NCBI Taxonomy" id="80765"/>
    <lineage>
        <taxon>Eukaryota</taxon>
        <taxon>Metazoa</taxon>
        <taxon>Ecdysozoa</taxon>
        <taxon>Arthropoda</taxon>
        <taxon>Hexapoda</taxon>
        <taxon>Insecta</taxon>
        <taxon>Pterygota</taxon>
        <taxon>Neoptera</taxon>
        <taxon>Paraneoptera</taxon>
        <taxon>Hemiptera</taxon>
        <taxon>Sternorrhyncha</taxon>
        <taxon>Aphidomorpha</taxon>
        <taxon>Aphidoidea</taxon>
        <taxon>Aphididae</taxon>
        <taxon>Aphidini</taxon>
        <taxon>Aphis</taxon>
        <taxon>Aphis</taxon>
    </lineage>
</organism>
<dbReference type="CDD" id="cd21148">
    <property type="entry name" value="PUA_Cbf5"/>
    <property type="match status" value="1"/>
</dbReference>
<proteinExistence type="inferred from homology"/>
<evidence type="ECO:0000259" key="6">
    <source>
        <dbReference type="SMART" id="SM00359"/>
    </source>
</evidence>
<comment type="similarity">
    <text evidence="2">Belongs to the pseudouridine synthase TruB family.</text>
</comment>
<keyword evidence="3" id="KW-0413">Isomerase</keyword>
<dbReference type="Pfam" id="PF08068">
    <property type="entry name" value="DKCLD"/>
    <property type="match status" value="1"/>
</dbReference>
<feature type="domain" description="Dyskerin-like" evidence="7">
    <location>
        <begin position="124"/>
        <end position="182"/>
    </location>
</feature>
<gene>
    <name evidence="8" type="ORF">APHIGO_LOCUS8387</name>
</gene>
<dbReference type="EMBL" id="OU899036">
    <property type="protein sequence ID" value="CAH1731729.1"/>
    <property type="molecule type" value="Genomic_DNA"/>
</dbReference>
<feature type="domain" description="PUA" evidence="6">
    <location>
        <begin position="373"/>
        <end position="447"/>
    </location>
</feature>
<keyword evidence="5" id="KW-0812">Transmembrane</keyword>
<evidence type="ECO:0000259" key="7">
    <source>
        <dbReference type="SMART" id="SM01136"/>
    </source>
</evidence>
<dbReference type="PANTHER" id="PTHR23127:SF0">
    <property type="entry name" value="H_ACA RIBONUCLEOPROTEIN COMPLEX SUBUNIT DKC1"/>
    <property type="match status" value="1"/>
</dbReference>
<dbReference type="NCBIfam" id="NF003280">
    <property type="entry name" value="PRK04270.1"/>
    <property type="match status" value="1"/>
</dbReference>
<dbReference type="PANTHER" id="PTHR23127">
    <property type="entry name" value="CENTROMERE/MICROTUBULE BINDING PROTEIN CBF5"/>
    <property type="match status" value="1"/>
</dbReference>
<evidence type="ECO:0000256" key="4">
    <source>
        <dbReference type="SAM" id="MobiDB-lite"/>
    </source>
</evidence>
<feature type="non-terminal residue" evidence="8">
    <location>
        <position position="557"/>
    </location>
</feature>
<dbReference type="CDD" id="cd02572">
    <property type="entry name" value="PseudoU_synth_hDyskerin"/>
    <property type="match status" value="1"/>
</dbReference>
<dbReference type="Gene3D" id="3.30.2350.10">
    <property type="entry name" value="Pseudouridine synthase"/>
    <property type="match status" value="1"/>
</dbReference>
<evidence type="ECO:0000256" key="5">
    <source>
        <dbReference type="SAM" id="Phobius"/>
    </source>
</evidence>
<evidence type="ECO:0000256" key="1">
    <source>
        <dbReference type="ARBA" id="ARBA00000073"/>
    </source>
</evidence>
<dbReference type="AlphaFoldDB" id="A0A9P0NMC8"/>
<protein>
    <submittedName>
        <fullName evidence="8">Uncharacterized protein</fullName>
    </submittedName>
</protein>
<reference evidence="8" key="2">
    <citation type="submission" date="2022-10" db="EMBL/GenBank/DDBJ databases">
        <authorList>
            <consortium name="ENA_rothamsted_submissions"/>
            <consortium name="culmorum"/>
            <person name="King R."/>
        </authorList>
    </citation>
    <scope>NUCLEOTIDE SEQUENCE</scope>
</reference>
<dbReference type="Pfam" id="PF01509">
    <property type="entry name" value="TruB_N"/>
    <property type="match status" value="1"/>
</dbReference>
<dbReference type="Gene3D" id="2.30.130.10">
    <property type="entry name" value="PUA domain"/>
    <property type="match status" value="1"/>
</dbReference>
<dbReference type="InterPro" id="IPR032819">
    <property type="entry name" value="TruB_C"/>
</dbReference>
<accession>A0A9P0NMC8</accession>
<dbReference type="GO" id="GO:0031120">
    <property type="term" value="P:snRNA pseudouridine synthesis"/>
    <property type="evidence" value="ECO:0007669"/>
    <property type="project" value="TreeGrafter"/>
</dbReference>
<comment type="catalytic activity">
    <reaction evidence="1">
        <text>a uridine in RNA = a pseudouridine in RNA</text>
        <dbReference type="Rhea" id="RHEA:48348"/>
        <dbReference type="Rhea" id="RHEA-COMP:12068"/>
        <dbReference type="Rhea" id="RHEA-COMP:12069"/>
        <dbReference type="ChEBI" id="CHEBI:65314"/>
        <dbReference type="ChEBI" id="CHEBI:65315"/>
    </reaction>
</comment>
<dbReference type="SUPFAM" id="SSF88697">
    <property type="entry name" value="PUA domain-like"/>
    <property type="match status" value="1"/>
</dbReference>
<evidence type="ECO:0000313" key="8">
    <source>
        <dbReference type="EMBL" id="CAH1731729.1"/>
    </source>
</evidence>
<dbReference type="GO" id="GO:0031118">
    <property type="term" value="P:rRNA pseudouridine synthesis"/>
    <property type="evidence" value="ECO:0007669"/>
    <property type="project" value="TreeGrafter"/>
</dbReference>